<feature type="transmembrane region" description="Helical" evidence="2">
    <location>
        <begin position="290"/>
        <end position="309"/>
    </location>
</feature>
<comment type="caution">
    <text evidence="3">The sequence shown here is derived from an EMBL/GenBank/DDBJ whole genome shotgun (WGS) entry which is preliminary data.</text>
</comment>
<dbReference type="Proteomes" id="UP001055712">
    <property type="component" value="Unassembled WGS sequence"/>
</dbReference>
<reference evidence="3" key="2">
    <citation type="submission" date="2020-11" db="EMBL/GenBank/DDBJ databases">
        <authorList>
            <person name="Cecchin M."/>
            <person name="Marcolungo L."/>
            <person name="Rossato M."/>
            <person name="Girolomoni L."/>
            <person name="Cosentino E."/>
            <person name="Cuine S."/>
            <person name="Li-Beisson Y."/>
            <person name="Delledonne M."/>
            <person name="Ballottari M."/>
        </authorList>
    </citation>
    <scope>NUCLEOTIDE SEQUENCE</scope>
    <source>
        <strain evidence="3">211/11P</strain>
        <tissue evidence="3">Whole cell</tissue>
    </source>
</reference>
<dbReference type="EMBL" id="SIDB01000012">
    <property type="protein sequence ID" value="KAI3424757.1"/>
    <property type="molecule type" value="Genomic_DNA"/>
</dbReference>
<keyword evidence="2" id="KW-0812">Transmembrane</keyword>
<keyword evidence="4" id="KW-1185">Reference proteome</keyword>
<feature type="transmembrane region" description="Helical" evidence="2">
    <location>
        <begin position="321"/>
        <end position="346"/>
    </location>
</feature>
<keyword evidence="2" id="KW-0472">Membrane</keyword>
<keyword evidence="2" id="KW-1133">Transmembrane helix</keyword>
<evidence type="ECO:0000313" key="4">
    <source>
        <dbReference type="Proteomes" id="UP001055712"/>
    </source>
</evidence>
<evidence type="ECO:0000256" key="1">
    <source>
        <dbReference type="SAM" id="MobiDB-lite"/>
    </source>
</evidence>
<feature type="transmembrane region" description="Helical" evidence="2">
    <location>
        <begin position="380"/>
        <end position="401"/>
    </location>
</feature>
<protein>
    <submittedName>
        <fullName evidence="3">Uncharacterized protein</fullName>
    </submittedName>
</protein>
<feature type="region of interest" description="Disordered" evidence="1">
    <location>
        <begin position="1"/>
        <end position="20"/>
    </location>
</feature>
<feature type="transmembrane region" description="Helical" evidence="2">
    <location>
        <begin position="90"/>
        <end position="109"/>
    </location>
</feature>
<name>A0A9D4TG41_CHLVU</name>
<dbReference type="OrthoDB" id="544432at2759"/>
<reference evidence="3" key="1">
    <citation type="journal article" date="2019" name="Plant J.">
        <title>Chlorella vulgaris genome assembly and annotation reveals the molecular basis for metabolic acclimation to high light conditions.</title>
        <authorList>
            <person name="Cecchin M."/>
            <person name="Marcolungo L."/>
            <person name="Rossato M."/>
            <person name="Girolomoni L."/>
            <person name="Cosentino E."/>
            <person name="Cuine S."/>
            <person name="Li-Beisson Y."/>
            <person name="Delledonne M."/>
            <person name="Ballottari M."/>
        </authorList>
    </citation>
    <scope>NUCLEOTIDE SEQUENCE</scope>
    <source>
        <strain evidence="3">211/11P</strain>
    </source>
</reference>
<dbReference type="AlphaFoldDB" id="A0A9D4TG41"/>
<feature type="transmembrane region" description="Helical" evidence="2">
    <location>
        <begin position="156"/>
        <end position="174"/>
    </location>
</feature>
<evidence type="ECO:0000313" key="3">
    <source>
        <dbReference type="EMBL" id="KAI3424757.1"/>
    </source>
</evidence>
<proteinExistence type="predicted"/>
<evidence type="ECO:0000256" key="2">
    <source>
        <dbReference type="SAM" id="Phobius"/>
    </source>
</evidence>
<accession>A0A9D4TG41</accession>
<sequence>MAELQAAAGPPAQLSAEEERRQRLKAAGEAYFAKVLHQSKGKDLLSAAKSAAPTLSSGSGGGSSAGATQRLPLTVLDEDFMQAGAVIEGARTYVLGTIFVAAQAVQLVFLKSSLTSLPTPALLACLHYLPVVLLLWLLSAQGLLELRPLSLRTLQGGAVAAALGGLQTLTLFWALLRSPVFLVLCWTAAAPHLLRAAIDMLLNKRPPPGGRVVALAVGLGCTVATLLVQFPGLLGLLGLLTWTAAEAVTAAWAQLRQRPDLTAQLAAAQGGGGALLSQLLEAEGALDGSSLALVQHLLPMLPMLLLGLVMREGQQLVDHELSVPAVTMILLSCLALAVTVSTQLLISGGLTRQAQAALVAAGPLGTVATEAAVHGLSSPIAFVAAVACSIAGVLLRVTAVAPGP</sequence>
<feature type="transmembrane region" description="Helical" evidence="2">
    <location>
        <begin position="121"/>
        <end position="144"/>
    </location>
</feature>
<feature type="transmembrane region" description="Helical" evidence="2">
    <location>
        <begin position="210"/>
        <end position="230"/>
    </location>
</feature>
<organism evidence="3 4">
    <name type="scientific">Chlorella vulgaris</name>
    <name type="common">Green alga</name>
    <dbReference type="NCBI Taxonomy" id="3077"/>
    <lineage>
        <taxon>Eukaryota</taxon>
        <taxon>Viridiplantae</taxon>
        <taxon>Chlorophyta</taxon>
        <taxon>core chlorophytes</taxon>
        <taxon>Trebouxiophyceae</taxon>
        <taxon>Chlorellales</taxon>
        <taxon>Chlorellaceae</taxon>
        <taxon>Chlorella clade</taxon>
        <taxon>Chlorella</taxon>
    </lineage>
</organism>
<gene>
    <name evidence="3" type="ORF">D9Q98_008146</name>
</gene>